<dbReference type="PROSITE" id="PS00012">
    <property type="entry name" value="PHOSPHOPANTETHEINE"/>
    <property type="match status" value="3"/>
</dbReference>
<dbReference type="SUPFAM" id="SSF56801">
    <property type="entry name" value="Acetyl-CoA synthetase-like"/>
    <property type="match status" value="3"/>
</dbReference>
<dbReference type="Pfam" id="PF00501">
    <property type="entry name" value="AMP-binding"/>
    <property type="match status" value="3"/>
</dbReference>
<sequence length="4075" mass="431461">MTQSRIEDIWPLSPLQEGLLFHTVYDDEGPDVYVGHWILDLDGPVDQARLCTAWEALLARHASLRACFRQRRTGETVQVIAGRVELPWREVDLTHLDDPEEAVRELAEQDRLRPFDVARAPLLRLTLIRLTGGGHRLVVTCHHAILDGWSLPIVLDELSTLYAAGGAPSDLPAVTPYREYLGWLGRQDKERALAAWAAELRGAEEPTLVAPADPGRAPGTPESVTAELPADLTRALDELARGHGLTLNTVVQGAWALLLARLAGRTDVVFGATVSARPADLPGVEGMVGLFLNTVPVRVRLRGAQPVVELLTELQRRQSALIPEQFVGLADIQKAAGPGAVFDTLLVVQNFPRVIGGSGAAGTLRIRVHQGQEAAHYPLTLVAVPGEPTLFKLDYLPELFDRATALAVVGRLTRVLRQLTAAGDTTVAEIDVTSGAERDLVVRDWGTASGARPDRSALDLFARQAEHHADRTALVDDGGTVSYGELAERAERLAGYLSRRGVRRGDRVAVLMRRSADLIATLLAVWRAGAAFVPVDPAYPAERVKFMLADAEPAAAVCEEAFRAAVLDGGLEPVVLDDPATREAVARCPRLSVATGADDLAYVMYTSGSTGTPKGVAVSHGNVAALVGEPGWGTGPDDAVLMHASHAFDISLFEIWVPLVSGARVVIAGTGAVDGAALAAQVAGGVTAAHLTAGTFRVLAEESPGSVAGLREVLTGGDEVPLAAVQRVRRACPDVRVRHLYGPTEATLCATWWLLEPGDGTGSVLPIGRPLAGRRVYVLDAFLRPLPPGVTGELYVAGAGVARGYLGRPALTAERFVADPFAPGERMYRTGDLASWTDQGALVFAGRADDQVKIRGYRVEPGEIEAVLGDLPGVGQAVVSVRGEHLVGYVVAEAGRDVDPARLRERLAATMPEFMVPAAVIVLPELPLTVNGKVDREALPDPDFAANSTGRAPATEAERILCGIFADVLGLDRVGVDDSFFALGGDSISSMQVAARARREGITLTPRQVFEQRTPQRLAALAEASGSTRRDRGAADAGVGEIPWTPVMRALGDDAVRPGFAQARILVAPVDLRPDTLAAALQAVLDTHDVLRARVTSDRRLMVPERGAVAAADLITRVPAGTGDLDDVAARSAKEAEAGLDPSAGVMVRVGWIDPPGAEPGRLALVAHHLVVDAVSWAILLPDLRAAYDDVRSGRTPTLEAAATSYRQWALRLTEQATHESTVAELDHWVTVLDGVDPSLGEHTGQPSSWSRTLSGAAAGSLVGRLPGAFHCGIQEVLLAGLAGAVARGRGADAGVLVDVEGHGRHPVDGEDLLRTVGWFTSVHPVRLDVSGVDLAAAAAGNAAAGELLKAVKEQVRAVPGDGLGYGLLRHLNPDTGSRLAGLPSPQIGFNYLGRSGVAAGDTAWQVRDGALGAAAAGPDVALAHVLEAAADVRDTDAGPRVRLTLDSRDLDPGVVERLGEAWLELLTGLATHAGTPNAGGHTPSDFDLVEVARRDVAELAGAAPGLTDIWPLSPMQQGMLFERARDGDGVDVYQTQRIFDLDGPLDADRLRAAWEAVVARHESLRTSFHQLASGRPVQVVADEVELPWRMVDVSHLDEADAAAEVDRLVAADQAERFDFSRAPLLRLLLIRLAEDRHRLVLTPHHIVLDGWSTPIVVGEMSAEYAGRRSASPAPSYRDYLGWLNRQDKEAARAAWRSEFAGSDEPTVLDPDAGRTMVMPREHCELLSEEATRALTAFARGRGLTLSTIVQGAWALVLARLAGRTDVVFGSVVAGRPAEVPDVERMVGMFINTVPVRVRLDGGMPVLDLLADLQRRQSALAEHQHMGLSEIQKVAGPGATFDTIMMVENYPMDAVEVGDDGGVTIGSVLTRTGTGYPLTMSVSPGRRVQIRVSYRPGSVDRATAVEVARQVVRVMERVVAEPATVLGRLGVTGGPADASVLAGPAPTGAAAGAASVLELFRRRSRGTPDAVAVIDAGRTLSYADLDSESDRLAGDLAGRGVRRGDRVGVVLDRGADLFVAFLAVWKAGAGYVPVNLAYPPERIERMLTDAGVSVAVCVTATRDAVPAGIDPVVIDAPAAGPARPGAPALTVAADDVAYVMYTSGSTGVPKGVAVPHASVAALAGDPGWSLDPGDCVLMHASHAFDASLLEIWVPLVNGARVLVAEPGAVDARRLREAVARGVTTAHLTAGSFRVLAEESPEAFSGLREVLTGGDAVPLASVVRLREACPQVRVRHLYGPTETTLCATWHLIEPGAATGAALPIGTPLAGRRAYVLDPFLQPVAPNVPGELYLAGAGLARGYLAAGAATAERFVADPFVPGARMYRTGDLARRTDDGELLFAGRADTQVKIRGYRVEPAEIEVALTELPEVAQAVVVAREDRPGEKRLVAYLTAAEGPAPDPDAVRERLAARLPEFMVPAAVVVLDAFPLTVNGKIDRGALPAPEATGRPAGREPRTATERVLCDLFAEVLGLDRVGADDSFLELGGDSILSMQLAGRARRENIVFGAEDVFEQRTPAGIAAIAEHGGGTRTDPGDGVGEVPWTPVMRALLDRDPGALTRGTSAQWTTVGAPDDLSTDVLAAGLAALLDAHDMLRGRVVATGGQELRLVVADRGAVDAAGLVERVEAGAEDLDDLAERAAEAAAGRLDPTAGVLVRAVWVDAGPGRVGRLVLLAHHLVVDAVSWRILLPDLRAACEAVAAGRAPTLDPVDVSFRRWARTLVEQAATRTGELATWTGILDGQEPRLGELDLARDTMSTAGRRSWVVPRGQARVLVERATSAFHCGVHEVLLATLAGAVARWRGGTAVVVDVEGHGRQPIGELDLSRTVGWFTDVHPLRLDVTGIDTTEAIAGGDAAGLLLKTVKESVRTVPDGGLGYGILRHLDAGTGRVLAALPEPEIGFNYLGRFSARPDGRPEPWQPVGTIGGAAGQDMPLRHVLEIDVVVLDAVDGPELRLTLTWAGRIVGDAEARSLGDTWLGMLAGLAAHAGHDGAGGHTPSDFPLATLTQRDVTEIEDAVPGLLDIWPLSPLQEGLLFHAADERGPDVYAGMRTLAVEGPLDVARFRASWQAVVDRHAALRASFHQLASGAAVQAVAGEVTIPWQETDLSHLPEDEALAELDRLTAELHAERFDLTRAPLLRLHLMRLGERRYRLALASHHISCDGWSLPILTTDVLAAYESGGAGAARPAPTSYRDYLAWLARQDKEAAREAWRAELAGIDEATHVVPPETISTPIKPERVRFHLDDELSRRLAELTRGHGVTMNTLFQGLWALLLARLTGRGDVVFGAAVAGRPPEIPGVEAVVGLFMNTLPVRARLDGAEPFVEMLTDLQGRQIAMMAHQHIGLSEITQFAGPGAAFDTIVVFENYPHPPLPSDSPDAVVLRPAEIPEDSGHYPVSLRASEGGGVHGEFIYRPDVVDRTEAERLLAGVVRALRQVAAQPWTPVGRVGLIGAAERELVVREWNRTGAPLAAEPLPVLFRRQVERSRDAEAVRDAARSLSYGELSDEADGLARLLVASGVRRETRVAVLVERSVELVVALLGVSLAGGVFVPVDPDYPRERITLMLADSAPEVLVCTADTRPVVPAEFAGAVVVLDERSAADPGTALPRVAAGDGAYVIYTSGSTGVPKGVLATHAGLGNLAGAQIERFAVTSSARILQFASLGFDAAVSELCTALLSGGTIVLADPASMPPRVSLGDALRRWEITHVTVPPSVLAVEDDLPDGLETLVVAGEACPPVLVDRWSRGRRMINAYGPTETTVCATMSDPLSAGRDVVPIGGPIANMRSYLLDAFLQPVPPGMTGELYVTGAGLARGYLGRPGLTAERFVADPFTPGGRMYRTGDRARWTSGGELVFVGRVDAQVKVRGYRVEPGEIEAVLTAHPGVAQVAVVAREDGPGEKQLVAYVVPAAAPAADADALVAKLREAAADRLPEHMVPAAFVPLETMPVTPNGKVDHRALRAPDFGRRSSGADPRTAMEARLCDLFAEVLGLDRVGVNDSFFELGGDSISSMQLSTRARREGLALTPWQVFDEKTPERLAALVKELPAEDGQDAAQESPTGMLVALSPEQMDQLEAGPAGE</sequence>
<keyword evidence="4" id="KW-0677">Repeat</keyword>
<dbReference type="NCBIfam" id="TIGR01720">
    <property type="entry name" value="NRPS-para261"/>
    <property type="match status" value="2"/>
</dbReference>
<evidence type="ECO:0000256" key="2">
    <source>
        <dbReference type="ARBA" id="ARBA00022450"/>
    </source>
</evidence>
<dbReference type="PANTHER" id="PTHR45527">
    <property type="entry name" value="NONRIBOSOMAL PEPTIDE SYNTHETASE"/>
    <property type="match status" value="1"/>
</dbReference>
<dbReference type="CDD" id="cd19543">
    <property type="entry name" value="DCL_NRPS"/>
    <property type="match status" value="3"/>
</dbReference>
<evidence type="ECO:0000256" key="6">
    <source>
        <dbReference type="SAM" id="MobiDB-lite"/>
    </source>
</evidence>
<name>A0ABV8KR24_9ACTN</name>
<dbReference type="PROSITE" id="PS00455">
    <property type="entry name" value="AMP_BINDING"/>
    <property type="match status" value="3"/>
</dbReference>
<evidence type="ECO:0000256" key="3">
    <source>
        <dbReference type="ARBA" id="ARBA00022553"/>
    </source>
</evidence>
<feature type="domain" description="Carrier" evidence="7">
    <location>
        <begin position="3967"/>
        <end position="4041"/>
    </location>
</feature>
<organism evidence="8 9">
    <name type="scientific">Micromonospora zhanjiangensis</name>
    <dbReference type="NCBI Taxonomy" id="1522057"/>
    <lineage>
        <taxon>Bacteria</taxon>
        <taxon>Bacillati</taxon>
        <taxon>Actinomycetota</taxon>
        <taxon>Actinomycetes</taxon>
        <taxon>Micromonosporales</taxon>
        <taxon>Micromonosporaceae</taxon>
        <taxon>Micromonospora</taxon>
    </lineage>
</organism>
<dbReference type="NCBIfam" id="NF003417">
    <property type="entry name" value="PRK04813.1"/>
    <property type="match status" value="3"/>
</dbReference>
<dbReference type="Gene3D" id="3.30.300.30">
    <property type="match status" value="3"/>
</dbReference>
<dbReference type="InterPro" id="IPR010060">
    <property type="entry name" value="NRPS_synth"/>
</dbReference>
<dbReference type="Pfam" id="PF00550">
    <property type="entry name" value="PP-binding"/>
    <property type="match status" value="3"/>
</dbReference>
<feature type="domain" description="Carrier" evidence="7">
    <location>
        <begin position="952"/>
        <end position="1026"/>
    </location>
</feature>
<keyword evidence="3" id="KW-0597">Phosphoprotein</keyword>
<dbReference type="InterPro" id="IPR009081">
    <property type="entry name" value="PP-bd_ACP"/>
</dbReference>
<dbReference type="SUPFAM" id="SSF52777">
    <property type="entry name" value="CoA-dependent acyltransferases"/>
    <property type="match status" value="10"/>
</dbReference>
<dbReference type="Pfam" id="PF13193">
    <property type="entry name" value="AMP-binding_C"/>
    <property type="match status" value="3"/>
</dbReference>
<dbReference type="CDD" id="cd12117">
    <property type="entry name" value="A_NRPS_Srf_like"/>
    <property type="match status" value="2"/>
</dbReference>
<dbReference type="Gene3D" id="3.40.50.1820">
    <property type="entry name" value="alpha/beta hydrolase"/>
    <property type="match status" value="1"/>
</dbReference>
<dbReference type="InterPro" id="IPR000873">
    <property type="entry name" value="AMP-dep_synth/lig_dom"/>
</dbReference>
<keyword evidence="9" id="KW-1185">Reference proteome</keyword>
<dbReference type="Gene3D" id="3.30.559.10">
    <property type="entry name" value="Chloramphenicol acetyltransferase-like domain"/>
    <property type="match status" value="5"/>
</dbReference>
<dbReference type="InterPro" id="IPR036736">
    <property type="entry name" value="ACP-like_sf"/>
</dbReference>
<feature type="region of interest" description="Disordered" evidence="6">
    <location>
        <begin position="4040"/>
        <end position="4075"/>
    </location>
</feature>
<keyword evidence="2" id="KW-0596">Phosphopantetheine</keyword>
<dbReference type="SUPFAM" id="SSF47336">
    <property type="entry name" value="ACP-like"/>
    <property type="match status" value="3"/>
</dbReference>
<accession>A0ABV8KR24</accession>
<dbReference type="InterPro" id="IPR025110">
    <property type="entry name" value="AMP-bd_C"/>
</dbReference>
<comment type="caution">
    <text evidence="8">The sequence shown here is derived from an EMBL/GenBank/DDBJ whole genome shotgun (WGS) entry which is preliminary data.</text>
</comment>
<reference evidence="9" key="1">
    <citation type="journal article" date="2019" name="Int. J. Syst. Evol. Microbiol.">
        <title>The Global Catalogue of Microorganisms (GCM) 10K type strain sequencing project: providing services to taxonomists for standard genome sequencing and annotation.</title>
        <authorList>
            <consortium name="The Broad Institute Genomics Platform"/>
            <consortium name="The Broad Institute Genome Sequencing Center for Infectious Disease"/>
            <person name="Wu L."/>
            <person name="Ma J."/>
        </authorList>
    </citation>
    <scope>NUCLEOTIDE SEQUENCE [LARGE SCALE GENOMIC DNA]</scope>
    <source>
        <strain evidence="9">2902at01</strain>
    </source>
</reference>
<dbReference type="Proteomes" id="UP001595868">
    <property type="component" value="Unassembled WGS sequence"/>
</dbReference>
<dbReference type="PROSITE" id="PS50075">
    <property type="entry name" value="CARRIER"/>
    <property type="match status" value="3"/>
</dbReference>
<evidence type="ECO:0000256" key="4">
    <source>
        <dbReference type="ARBA" id="ARBA00022737"/>
    </source>
</evidence>
<dbReference type="Gene3D" id="3.30.559.30">
    <property type="entry name" value="Nonribosomal peptide synthetase, condensation domain"/>
    <property type="match status" value="5"/>
</dbReference>
<proteinExistence type="predicted"/>
<dbReference type="InterPro" id="IPR006162">
    <property type="entry name" value="Ppantetheine_attach_site"/>
</dbReference>
<dbReference type="SMART" id="SM00823">
    <property type="entry name" value="PKS_PP"/>
    <property type="match status" value="3"/>
</dbReference>
<evidence type="ECO:0000256" key="1">
    <source>
        <dbReference type="ARBA" id="ARBA00001957"/>
    </source>
</evidence>
<comment type="cofactor">
    <cofactor evidence="1">
        <name>pantetheine 4'-phosphate</name>
        <dbReference type="ChEBI" id="CHEBI:47942"/>
    </cofactor>
</comment>
<dbReference type="InterPro" id="IPR001242">
    <property type="entry name" value="Condensation_dom"/>
</dbReference>
<dbReference type="Gene3D" id="3.40.50.980">
    <property type="match status" value="6"/>
</dbReference>
<protein>
    <submittedName>
        <fullName evidence="8">Amino acid adenylation domain-containing protein</fullName>
    </submittedName>
</protein>
<dbReference type="PANTHER" id="PTHR45527:SF1">
    <property type="entry name" value="FATTY ACID SYNTHASE"/>
    <property type="match status" value="1"/>
</dbReference>
<dbReference type="Gene3D" id="2.30.38.10">
    <property type="entry name" value="Luciferase, Domain 3"/>
    <property type="match status" value="3"/>
</dbReference>
<dbReference type="InterPro" id="IPR020845">
    <property type="entry name" value="AMP-binding_CS"/>
</dbReference>
<dbReference type="NCBIfam" id="TIGR01733">
    <property type="entry name" value="AA-adenyl-dom"/>
    <property type="match status" value="3"/>
</dbReference>
<evidence type="ECO:0000259" key="7">
    <source>
        <dbReference type="PROSITE" id="PS50075"/>
    </source>
</evidence>
<feature type="domain" description="Carrier" evidence="7">
    <location>
        <begin position="2453"/>
        <end position="2527"/>
    </location>
</feature>
<dbReference type="InterPro" id="IPR023213">
    <property type="entry name" value="CAT-like_dom_sf"/>
</dbReference>
<evidence type="ECO:0000256" key="5">
    <source>
        <dbReference type="ARBA" id="ARBA00023194"/>
    </source>
</evidence>
<evidence type="ECO:0000313" key="9">
    <source>
        <dbReference type="Proteomes" id="UP001595868"/>
    </source>
</evidence>
<dbReference type="Pfam" id="PF00668">
    <property type="entry name" value="Condensation"/>
    <property type="match status" value="5"/>
</dbReference>
<dbReference type="InterPro" id="IPR045851">
    <property type="entry name" value="AMP-bd_C_sf"/>
</dbReference>
<dbReference type="InterPro" id="IPR020806">
    <property type="entry name" value="PKS_PP-bd"/>
</dbReference>
<gene>
    <name evidence="8" type="ORF">ACFOX0_20670</name>
</gene>
<dbReference type="InterPro" id="IPR029058">
    <property type="entry name" value="AB_hydrolase_fold"/>
</dbReference>
<dbReference type="InterPro" id="IPR010071">
    <property type="entry name" value="AA_adenyl_dom"/>
</dbReference>
<dbReference type="EMBL" id="JBHSBN010000015">
    <property type="protein sequence ID" value="MFC4108335.1"/>
    <property type="molecule type" value="Genomic_DNA"/>
</dbReference>
<dbReference type="RefSeq" id="WP_377548449.1">
    <property type="nucleotide sequence ID" value="NZ_JBHSBN010000015.1"/>
</dbReference>
<evidence type="ECO:0000313" key="8">
    <source>
        <dbReference type="EMBL" id="MFC4108335.1"/>
    </source>
</evidence>
<dbReference type="Gene3D" id="1.10.1200.10">
    <property type="entry name" value="ACP-like"/>
    <property type="match status" value="2"/>
</dbReference>
<keyword evidence="5" id="KW-0045">Antibiotic biosynthesis</keyword>